<accession>A0A200QFU0</accession>
<reference evidence="2 3" key="1">
    <citation type="journal article" date="2017" name="Mol. Plant">
        <title>The Genome of Medicinal Plant Macleaya cordata Provides New Insights into Benzylisoquinoline Alkaloids Metabolism.</title>
        <authorList>
            <person name="Liu X."/>
            <person name="Liu Y."/>
            <person name="Huang P."/>
            <person name="Ma Y."/>
            <person name="Qing Z."/>
            <person name="Tang Q."/>
            <person name="Cao H."/>
            <person name="Cheng P."/>
            <person name="Zheng Y."/>
            <person name="Yuan Z."/>
            <person name="Zhou Y."/>
            <person name="Liu J."/>
            <person name="Tang Z."/>
            <person name="Zhuo Y."/>
            <person name="Zhang Y."/>
            <person name="Yu L."/>
            <person name="Huang J."/>
            <person name="Yang P."/>
            <person name="Peng Q."/>
            <person name="Zhang J."/>
            <person name="Jiang W."/>
            <person name="Zhang Z."/>
            <person name="Lin K."/>
            <person name="Ro D.K."/>
            <person name="Chen X."/>
            <person name="Xiong X."/>
            <person name="Shang Y."/>
            <person name="Huang S."/>
            <person name="Zeng J."/>
        </authorList>
    </citation>
    <scope>NUCLEOTIDE SEQUENCE [LARGE SCALE GENOMIC DNA]</scope>
    <source>
        <strain evidence="3">cv. BLH2017</strain>
        <tissue evidence="2">Root</tissue>
    </source>
</reference>
<organism evidence="2 3">
    <name type="scientific">Macleaya cordata</name>
    <name type="common">Five-seeded plume-poppy</name>
    <name type="synonym">Bocconia cordata</name>
    <dbReference type="NCBI Taxonomy" id="56857"/>
    <lineage>
        <taxon>Eukaryota</taxon>
        <taxon>Viridiplantae</taxon>
        <taxon>Streptophyta</taxon>
        <taxon>Embryophyta</taxon>
        <taxon>Tracheophyta</taxon>
        <taxon>Spermatophyta</taxon>
        <taxon>Magnoliopsida</taxon>
        <taxon>Ranunculales</taxon>
        <taxon>Papaveraceae</taxon>
        <taxon>Papaveroideae</taxon>
        <taxon>Macleaya</taxon>
    </lineage>
</organism>
<dbReference type="PANTHER" id="PTHR47871">
    <property type="entry name" value="NAC DOMAIN-CONTAINING PROTEIN 8"/>
    <property type="match status" value="1"/>
</dbReference>
<gene>
    <name evidence="2" type="ORF">BVC80_7819g5</name>
</gene>
<dbReference type="OrthoDB" id="2021147at2759"/>
<protein>
    <submittedName>
        <fullName evidence="2">Uncharacterized protein</fullName>
    </submittedName>
</protein>
<evidence type="ECO:0000256" key="1">
    <source>
        <dbReference type="SAM" id="SignalP"/>
    </source>
</evidence>
<feature type="chain" id="PRO_5012442434" evidence="1">
    <location>
        <begin position="19"/>
        <end position="544"/>
    </location>
</feature>
<keyword evidence="1" id="KW-0732">Signal</keyword>
<name>A0A200QFU0_MACCD</name>
<comment type="caution">
    <text evidence="2">The sequence shown here is derived from an EMBL/GenBank/DDBJ whole genome shotgun (WGS) entry which is preliminary data.</text>
</comment>
<dbReference type="AlphaFoldDB" id="A0A200QFU0"/>
<proteinExistence type="predicted"/>
<dbReference type="InParanoid" id="A0A200QFU0"/>
<dbReference type="STRING" id="56857.A0A200QFU0"/>
<keyword evidence="3" id="KW-1185">Reference proteome</keyword>
<dbReference type="EMBL" id="MVGT01002104">
    <property type="protein sequence ID" value="OVA09349.1"/>
    <property type="molecule type" value="Genomic_DNA"/>
</dbReference>
<feature type="signal peptide" evidence="1">
    <location>
        <begin position="1"/>
        <end position="18"/>
    </location>
</feature>
<dbReference type="OMA" id="WISNEDE"/>
<sequence>MGCSLSLKCLLLLRNVMTSLIVQVVGYFGAYVEPSAYHLDDIYQQNAGKVKEGSHPVDEHPLLGYESLSIPEANASECFRTSTFDSPTSGAGPSCTIPQSSIKASNFEDKFSPESSISCGIQENEQICSSLITSTELKSPAEQEVLPTSPQNMVSSALQALLVKVKVETLENGLESPCRNEPGNSFNDSMLAVKGEMGVCCESYEDELDHMPLRERIKLLISRKVSDLDCSGSLNCLQKAVPPALKCKPAVSENAKPAVSENAKPVVINRQRKRKKTATDSVETALEEDVPGLLQVLIDKGILVDEIKLYGGMDSEEALDTSFDEDSSFEDLEAVISKLFAQRASLFKFAPVRCGKGSKASYYCLACLISLVEQSRYLQFRKWPVEWGWCRDLQSFIFVFERHNRIVLERPEYGYATYFFELVDSLPIDWQIKRLVTAMKLTSCSRATLIENRSLLVGEDLTEGEARVLEEYGWTPNSGLGSMLNYCDRVVHDRKNERDGAEWRSKIGKLLMTGLNGGTIVLNTLPKKVMGYKGTPSSQIKLEL</sequence>
<evidence type="ECO:0000313" key="2">
    <source>
        <dbReference type="EMBL" id="OVA09349.1"/>
    </source>
</evidence>
<dbReference type="PANTHER" id="PTHR47871:SF2">
    <property type="entry name" value="OS03G0221300 PROTEIN"/>
    <property type="match status" value="1"/>
</dbReference>
<dbReference type="Proteomes" id="UP000195402">
    <property type="component" value="Unassembled WGS sequence"/>
</dbReference>
<dbReference type="FunCoup" id="A0A200QFU0">
    <property type="interactions" value="932"/>
</dbReference>
<evidence type="ECO:0000313" key="3">
    <source>
        <dbReference type="Proteomes" id="UP000195402"/>
    </source>
</evidence>